<evidence type="ECO:0000256" key="6">
    <source>
        <dbReference type="ARBA" id="ARBA00022786"/>
    </source>
</evidence>
<feature type="coiled-coil region" evidence="8">
    <location>
        <begin position="122"/>
        <end position="149"/>
    </location>
</feature>
<keyword evidence="12" id="KW-1185">Reference proteome</keyword>
<dbReference type="Pfam" id="PF26200">
    <property type="entry name" value="Rcat_RNF216"/>
    <property type="match status" value="1"/>
</dbReference>
<dbReference type="EMBL" id="BTSY01000005">
    <property type="protein sequence ID" value="GMT29359.1"/>
    <property type="molecule type" value="Genomic_DNA"/>
</dbReference>
<name>A0AAV5WBH5_9BILA</name>
<dbReference type="Gene3D" id="3.30.40.10">
    <property type="entry name" value="Zinc/RING finger domain, C3HC4 (zinc finger)"/>
    <property type="match status" value="1"/>
</dbReference>
<evidence type="ECO:0000256" key="4">
    <source>
        <dbReference type="ARBA" id="ARBA00022737"/>
    </source>
</evidence>
<feature type="non-terminal residue" evidence="11">
    <location>
        <position position="1"/>
    </location>
</feature>
<evidence type="ECO:0000313" key="11">
    <source>
        <dbReference type="EMBL" id="GMT29359.1"/>
    </source>
</evidence>
<proteinExistence type="predicted"/>
<gene>
    <name evidence="11" type="ORF">PFISCL1PPCAC_20656</name>
</gene>
<keyword evidence="8" id="KW-0175">Coiled coil</keyword>
<dbReference type="AlphaFoldDB" id="A0AAV5WBH5"/>
<evidence type="ECO:0000259" key="10">
    <source>
        <dbReference type="PROSITE" id="PS51873"/>
    </source>
</evidence>
<evidence type="ECO:0000256" key="5">
    <source>
        <dbReference type="ARBA" id="ARBA00022771"/>
    </source>
</evidence>
<evidence type="ECO:0000256" key="9">
    <source>
        <dbReference type="SAM" id="MobiDB-lite"/>
    </source>
</evidence>
<feature type="domain" description="RING-type" evidence="10">
    <location>
        <begin position="224"/>
        <end position="448"/>
    </location>
</feature>
<dbReference type="CDD" id="cd22584">
    <property type="entry name" value="Rcat_RBR_unk"/>
    <property type="match status" value="1"/>
</dbReference>
<dbReference type="InterPro" id="IPR044066">
    <property type="entry name" value="TRIAD_supradom"/>
</dbReference>
<dbReference type="GO" id="GO:0016740">
    <property type="term" value="F:transferase activity"/>
    <property type="evidence" value="ECO:0007669"/>
    <property type="project" value="UniProtKB-KW"/>
</dbReference>
<evidence type="ECO:0000256" key="1">
    <source>
        <dbReference type="ARBA" id="ARBA00004906"/>
    </source>
</evidence>
<accession>A0AAV5WBH5</accession>
<dbReference type="InterPro" id="IPR051628">
    <property type="entry name" value="LUBAC_E3_Ligases"/>
</dbReference>
<keyword evidence="4" id="KW-0677">Repeat</keyword>
<dbReference type="GO" id="GO:0008270">
    <property type="term" value="F:zinc ion binding"/>
    <property type="evidence" value="ECO:0007669"/>
    <property type="project" value="UniProtKB-KW"/>
</dbReference>
<dbReference type="SUPFAM" id="SSF57850">
    <property type="entry name" value="RING/U-box"/>
    <property type="match status" value="3"/>
</dbReference>
<dbReference type="InterPro" id="IPR013083">
    <property type="entry name" value="Znf_RING/FYVE/PHD"/>
</dbReference>
<keyword evidence="5" id="KW-0863">Zinc-finger</keyword>
<keyword evidence="6" id="KW-0833">Ubl conjugation pathway</keyword>
<evidence type="ECO:0000256" key="7">
    <source>
        <dbReference type="ARBA" id="ARBA00022833"/>
    </source>
</evidence>
<evidence type="ECO:0000256" key="3">
    <source>
        <dbReference type="ARBA" id="ARBA00022723"/>
    </source>
</evidence>
<keyword evidence="7" id="KW-0862">Zinc</keyword>
<keyword evidence="2" id="KW-0808">Transferase</keyword>
<dbReference type="Pfam" id="PF01485">
    <property type="entry name" value="IBR"/>
    <property type="match status" value="1"/>
</dbReference>
<dbReference type="Gene3D" id="1.20.120.1750">
    <property type="match status" value="1"/>
</dbReference>
<comment type="caution">
    <text evidence="11">The sequence shown here is derived from an EMBL/GenBank/DDBJ whole genome shotgun (WGS) entry which is preliminary data.</text>
</comment>
<dbReference type="PROSITE" id="PS51873">
    <property type="entry name" value="TRIAD"/>
    <property type="match status" value="1"/>
</dbReference>
<protein>
    <recommendedName>
        <fullName evidence="10">RING-type domain-containing protein</fullName>
    </recommendedName>
</protein>
<dbReference type="Proteomes" id="UP001432322">
    <property type="component" value="Unassembled WGS sequence"/>
</dbReference>
<sequence length="462" mass="51542">QQPAAAAVAPKPQPAATVVQPPVTPETTCSICSKSTHPTASCHWPINKDSIEEDPRAHACCAKCLNTRFMFQRLSVMSRVAIACLKKDCPREIHQDRLISDAKLSPALANWMLGNTGVTVGSARFENNVKELKRKREEEEAITDEERERLVTIIDHMDHDKFTYLVDLLPGVCFTWLLENIDRGPVTAILDWKMEEQEVPKRKHRRLDKTGVTNLVEERLRLESTFDCGICFEECARHLGVPCINLNGGVVEQHLFCGECVRGHAAAAIEQASIVRAGLGLKCMQPNCAGVLINAHIEPLLAEGVREMLEERIAAEALAAASVNVERCQRCPFAAIVELPIEEQQTFACRRCAFEYCRNCNREWTARHEGKTCEELNPEFIRRKVENVLSDGAVGVLQKCPQCGAAFEKNGGCDHMTCRCGHHFNYGGERKLTQQQREAIIKQHLADAGGDAKVVEELKKIQ</sequence>
<dbReference type="InterPro" id="IPR002867">
    <property type="entry name" value="IBR_dom"/>
</dbReference>
<evidence type="ECO:0000313" key="12">
    <source>
        <dbReference type="Proteomes" id="UP001432322"/>
    </source>
</evidence>
<dbReference type="PANTHER" id="PTHR22770">
    <property type="entry name" value="UBIQUITIN CONJUGATING ENZYME 7 INTERACTING PROTEIN-RELATED"/>
    <property type="match status" value="1"/>
</dbReference>
<comment type="pathway">
    <text evidence="1">Protein modification; protein ubiquitination.</text>
</comment>
<feature type="region of interest" description="Disordered" evidence="9">
    <location>
        <begin position="1"/>
        <end position="20"/>
    </location>
</feature>
<evidence type="ECO:0000256" key="8">
    <source>
        <dbReference type="SAM" id="Coils"/>
    </source>
</evidence>
<dbReference type="PANTHER" id="PTHR22770:SF47">
    <property type="entry name" value="E3 UBIQUITIN-PROTEIN LIGASE RNF216"/>
    <property type="match status" value="1"/>
</dbReference>
<organism evidence="11 12">
    <name type="scientific">Pristionchus fissidentatus</name>
    <dbReference type="NCBI Taxonomy" id="1538716"/>
    <lineage>
        <taxon>Eukaryota</taxon>
        <taxon>Metazoa</taxon>
        <taxon>Ecdysozoa</taxon>
        <taxon>Nematoda</taxon>
        <taxon>Chromadorea</taxon>
        <taxon>Rhabditida</taxon>
        <taxon>Rhabditina</taxon>
        <taxon>Diplogasteromorpha</taxon>
        <taxon>Diplogasteroidea</taxon>
        <taxon>Neodiplogasteridae</taxon>
        <taxon>Pristionchus</taxon>
    </lineage>
</organism>
<evidence type="ECO:0000256" key="2">
    <source>
        <dbReference type="ARBA" id="ARBA00022679"/>
    </source>
</evidence>
<keyword evidence="3" id="KW-0479">Metal-binding</keyword>
<reference evidence="11" key="1">
    <citation type="submission" date="2023-10" db="EMBL/GenBank/DDBJ databases">
        <title>Genome assembly of Pristionchus species.</title>
        <authorList>
            <person name="Yoshida K."/>
            <person name="Sommer R.J."/>
        </authorList>
    </citation>
    <scope>NUCLEOTIDE SEQUENCE</scope>
    <source>
        <strain evidence="11">RS5133</strain>
    </source>
</reference>